<evidence type="ECO:0000313" key="1">
    <source>
        <dbReference type="EMBL" id="KKR90429.1"/>
    </source>
</evidence>
<organism evidence="1 2">
    <name type="scientific">Candidatus Woesebacteria bacterium GW2011_GWD1_41_12</name>
    <dbReference type="NCBI Taxonomy" id="1618593"/>
    <lineage>
        <taxon>Bacteria</taxon>
        <taxon>Candidatus Woeseibacteriota</taxon>
    </lineage>
</organism>
<gene>
    <name evidence="1" type="ORF">UU39_C0013G0021</name>
</gene>
<evidence type="ECO:0000313" key="2">
    <source>
        <dbReference type="Proteomes" id="UP000034275"/>
    </source>
</evidence>
<dbReference type="AlphaFoldDB" id="A0A0G0UNV1"/>
<dbReference type="EMBL" id="LCAL01000013">
    <property type="protein sequence ID" value="KKR90429.1"/>
    <property type="molecule type" value="Genomic_DNA"/>
</dbReference>
<accession>A0A0G0UNV1</accession>
<sequence>MESTVARTPLLFSQVTFSPALIVNDAGENPLSERVTTFTFIAVTALTGDGVGEA</sequence>
<dbReference type="Proteomes" id="UP000034275">
    <property type="component" value="Unassembled WGS sequence"/>
</dbReference>
<reference evidence="1 2" key="1">
    <citation type="journal article" date="2015" name="Nature">
        <title>rRNA introns, odd ribosomes, and small enigmatic genomes across a large radiation of phyla.</title>
        <authorList>
            <person name="Brown C.T."/>
            <person name="Hug L.A."/>
            <person name="Thomas B.C."/>
            <person name="Sharon I."/>
            <person name="Castelle C.J."/>
            <person name="Singh A."/>
            <person name="Wilkins M.J."/>
            <person name="Williams K.H."/>
            <person name="Banfield J.F."/>
        </authorList>
    </citation>
    <scope>NUCLEOTIDE SEQUENCE [LARGE SCALE GENOMIC DNA]</scope>
</reference>
<protein>
    <submittedName>
        <fullName evidence="1">Uncharacterized protein</fullName>
    </submittedName>
</protein>
<comment type="caution">
    <text evidence="1">The sequence shown here is derived from an EMBL/GenBank/DDBJ whole genome shotgun (WGS) entry which is preliminary data.</text>
</comment>
<proteinExistence type="predicted"/>
<name>A0A0G0UNV1_9BACT</name>